<proteinExistence type="predicted"/>
<feature type="signal peptide" evidence="2">
    <location>
        <begin position="1"/>
        <end position="20"/>
    </location>
</feature>
<keyword evidence="2" id="KW-0732">Signal</keyword>
<dbReference type="Proteomes" id="UP000245667">
    <property type="component" value="Unassembled WGS sequence"/>
</dbReference>
<dbReference type="AlphaFoldDB" id="A0A316E0L7"/>
<dbReference type="OrthoDB" id="5491447at2"/>
<evidence type="ECO:0000313" key="6">
    <source>
        <dbReference type="Proteomes" id="UP000245667"/>
    </source>
</evidence>
<feature type="transmembrane region" description="Helical" evidence="1">
    <location>
        <begin position="89"/>
        <end position="113"/>
    </location>
</feature>
<comment type="caution">
    <text evidence="5">The sequence shown here is derived from an EMBL/GenBank/DDBJ whole genome shotgun (WGS) entry which is preliminary data.</text>
</comment>
<name>A0A316E0L7_9FLAO</name>
<keyword evidence="7" id="KW-1185">Reference proteome</keyword>
<keyword evidence="1" id="KW-0472">Membrane</keyword>
<sequence length="246" mass="29391">MLKRLFFIICMVLAAAPVLGQQDTTLLRYDNRELEVQRITEEDLGPFRNNPDFDYEVVEPDITWWDNFTTWLGNLFRRFFEWLFGAEKAIGFFAVFLRILPYILIGILLFLLIKFFLNVNSNALLYSKSNEAVVSLSEEEHIIKNEDIDQLIQKALNERNYRLAIRYHYLLILKQMSKKELITWEIQKTNDDYINELKKDELKTPFSVITWLYDYVWYGDFPIDEAKYSKAENKFTSLRKTLENYA</sequence>
<accession>A0A316E0L7</accession>
<evidence type="ECO:0000313" key="4">
    <source>
        <dbReference type="EMBL" id="MBD1260858.1"/>
    </source>
</evidence>
<keyword evidence="1" id="KW-1133">Transmembrane helix</keyword>
<evidence type="ECO:0000256" key="1">
    <source>
        <dbReference type="SAM" id="Phobius"/>
    </source>
</evidence>
<dbReference type="Proteomes" id="UP000651837">
    <property type="component" value="Unassembled WGS sequence"/>
</dbReference>
<reference evidence="4 7" key="2">
    <citation type="submission" date="2020-07" db="EMBL/GenBank/DDBJ databases">
        <title>The draft genome sequence of Maribacter polysiphoniae KCTC 22021.</title>
        <authorList>
            <person name="Mu L."/>
        </authorList>
    </citation>
    <scope>NUCLEOTIDE SEQUENCE [LARGE SCALE GENOMIC DNA]</scope>
    <source>
        <strain evidence="4 7">KCTC 22021</strain>
    </source>
</reference>
<dbReference type="RefSeq" id="WP_109649767.1">
    <property type="nucleotide sequence ID" value="NZ_JACWLN010000003.1"/>
</dbReference>
<feature type="chain" id="PRO_5016392310" evidence="2">
    <location>
        <begin position="21"/>
        <end position="246"/>
    </location>
</feature>
<dbReference type="EMBL" id="QGGQ01000003">
    <property type="protein sequence ID" value="PWK24004.1"/>
    <property type="molecule type" value="Genomic_DNA"/>
</dbReference>
<dbReference type="EMBL" id="JACWLN010000003">
    <property type="protein sequence ID" value="MBD1260858.1"/>
    <property type="molecule type" value="Genomic_DNA"/>
</dbReference>
<feature type="domain" description="Protein-glutamine gamma-glutamyltransferase-like C-terminal" evidence="3">
    <location>
        <begin position="169"/>
        <end position="232"/>
    </location>
</feature>
<evidence type="ECO:0000313" key="5">
    <source>
        <dbReference type="EMBL" id="PWK24004.1"/>
    </source>
</evidence>
<evidence type="ECO:0000313" key="7">
    <source>
        <dbReference type="Proteomes" id="UP000651837"/>
    </source>
</evidence>
<evidence type="ECO:0000259" key="3">
    <source>
        <dbReference type="Pfam" id="PF13559"/>
    </source>
</evidence>
<protein>
    <submittedName>
        <fullName evidence="4">DUF4129 domain-containing protein</fullName>
    </submittedName>
    <submittedName>
        <fullName evidence="5">Uncharacterized protein DUF4129</fullName>
    </submittedName>
</protein>
<gene>
    <name evidence="4" type="ORF">HZY62_09695</name>
    <name evidence="5" type="ORF">LX92_01590</name>
</gene>
<organism evidence="5 6">
    <name type="scientific">Maribacter polysiphoniae</name>
    <dbReference type="NCBI Taxonomy" id="429344"/>
    <lineage>
        <taxon>Bacteria</taxon>
        <taxon>Pseudomonadati</taxon>
        <taxon>Bacteroidota</taxon>
        <taxon>Flavobacteriia</taxon>
        <taxon>Flavobacteriales</taxon>
        <taxon>Flavobacteriaceae</taxon>
        <taxon>Maribacter</taxon>
    </lineage>
</organism>
<keyword evidence="1" id="KW-0812">Transmembrane</keyword>
<reference evidence="5 6" key="1">
    <citation type="submission" date="2018-05" db="EMBL/GenBank/DDBJ databases">
        <title>Genomic Encyclopedia of Archaeal and Bacterial Type Strains, Phase II (KMG-II): from individual species to whole genera.</title>
        <authorList>
            <person name="Goeker M."/>
        </authorList>
    </citation>
    <scope>NUCLEOTIDE SEQUENCE [LARGE SCALE GENOMIC DNA]</scope>
    <source>
        <strain evidence="5 6">DSM 23514</strain>
    </source>
</reference>
<dbReference type="InterPro" id="IPR025403">
    <property type="entry name" value="TgpA-like_C"/>
</dbReference>
<evidence type="ECO:0000256" key="2">
    <source>
        <dbReference type="SAM" id="SignalP"/>
    </source>
</evidence>
<dbReference type="Pfam" id="PF13559">
    <property type="entry name" value="DUF4129"/>
    <property type="match status" value="1"/>
</dbReference>